<comment type="caution">
    <text evidence="2">The sequence shown here is derived from an EMBL/GenBank/DDBJ whole genome shotgun (WGS) entry which is preliminary data.</text>
</comment>
<reference evidence="2 3" key="1">
    <citation type="submission" date="2020-07" db="EMBL/GenBank/DDBJ databases">
        <title>Sequencing the genomes of 1000 actinobacteria strains.</title>
        <authorList>
            <person name="Klenk H.-P."/>
        </authorList>
    </citation>
    <scope>NUCLEOTIDE SEQUENCE [LARGE SCALE GENOMIC DNA]</scope>
    <source>
        <strain evidence="2 3">DSM 40398</strain>
    </source>
</reference>
<organism evidence="2 3">
    <name type="scientific">Actinomadura luteofluorescens</name>
    <dbReference type="NCBI Taxonomy" id="46163"/>
    <lineage>
        <taxon>Bacteria</taxon>
        <taxon>Bacillati</taxon>
        <taxon>Actinomycetota</taxon>
        <taxon>Actinomycetes</taxon>
        <taxon>Streptosporangiales</taxon>
        <taxon>Thermomonosporaceae</taxon>
        <taxon>Actinomadura</taxon>
    </lineage>
</organism>
<gene>
    <name evidence="2" type="ORF">BJY14_005756</name>
</gene>
<protein>
    <recommendedName>
        <fullName evidence="1">DUF397 domain-containing protein</fullName>
    </recommendedName>
</protein>
<evidence type="ECO:0000259" key="1">
    <source>
        <dbReference type="Pfam" id="PF04149"/>
    </source>
</evidence>
<sequence>MELIKWRKARRSEAQGDACVELARLPGGIGVRDSKAPDAGHLALSRETFRKLVEQCR</sequence>
<name>A0A7Y9EL38_9ACTN</name>
<dbReference type="InterPro" id="IPR007278">
    <property type="entry name" value="DUF397"/>
</dbReference>
<dbReference type="Pfam" id="PF04149">
    <property type="entry name" value="DUF397"/>
    <property type="match status" value="1"/>
</dbReference>
<dbReference type="AlphaFoldDB" id="A0A7Y9EL38"/>
<keyword evidence="3" id="KW-1185">Reference proteome</keyword>
<proteinExistence type="predicted"/>
<accession>A0A7Y9EL38</accession>
<dbReference type="RefSeq" id="WP_179846434.1">
    <property type="nucleotide sequence ID" value="NZ_BAAASW010000038.1"/>
</dbReference>
<dbReference type="EMBL" id="JACCBA010000001">
    <property type="protein sequence ID" value="NYD49773.1"/>
    <property type="molecule type" value="Genomic_DNA"/>
</dbReference>
<evidence type="ECO:0000313" key="3">
    <source>
        <dbReference type="Proteomes" id="UP000529783"/>
    </source>
</evidence>
<feature type="domain" description="DUF397" evidence="1">
    <location>
        <begin position="5"/>
        <end position="55"/>
    </location>
</feature>
<dbReference type="Proteomes" id="UP000529783">
    <property type="component" value="Unassembled WGS sequence"/>
</dbReference>
<evidence type="ECO:0000313" key="2">
    <source>
        <dbReference type="EMBL" id="NYD49773.1"/>
    </source>
</evidence>